<evidence type="ECO:0000313" key="1">
    <source>
        <dbReference type="EMBL" id="EKD13219.1"/>
    </source>
</evidence>
<sequence>MSSKLVSSCFAETRVAPINPTTWSWISDLVGFECSADEVADADAPVLVAEGQLPEDQVEGAKDEKVLQADVDDVATLGSDDQRLVAAEDDGLVLVWSVVGQVDARAKVLLTKPASKKKEKVVLSLILFLVFNAPSRLRSRECMGVRASRASIYAAT</sequence>
<gene>
    <name evidence="1" type="ORF">MBM_08662</name>
</gene>
<keyword evidence="2" id="KW-1185">Reference proteome</keyword>
<name>K1XL95_MARBU</name>
<dbReference type="AlphaFoldDB" id="K1XL95"/>
<dbReference type="KEGG" id="mbe:MBM_08662"/>
<dbReference type="Proteomes" id="UP000006753">
    <property type="component" value="Unassembled WGS sequence"/>
</dbReference>
<accession>K1XL95</accession>
<reference evidence="1 2" key="1">
    <citation type="journal article" date="2012" name="BMC Genomics">
        <title>Sequencing the genome of Marssonina brunnea reveals fungus-poplar co-evolution.</title>
        <authorList>
            <person name="Zhu S."/>
            <person name="Cao Y.-Z."/>
            <person name="Jiang C."/>
            <person name="Tan B.-Y."/>
            <person name="Wang Z."/>
            <person name="Feng S."/>
            <person name="Zhang L."/>
            <person name="Su X.-H."/>
            <person name="Brejova B."/>
            <person name="Vinar T."/>
            <person name="Xu M."/>
            <person name="Wang M.-X."/>
            <person name="Zhang S.-G."/>
            <person name="Huang M.-R."/>
            <person name="Wu R."/>
            <person name="Zhou Y."/>
        </authorList>
    </citation>
    <scope>NUCLEOTIDE SEQUENCE [LARGE SCALE GENOMIC DNA]</scope>
    <source>
        <strain evidence="1 2">MB_m1</strain>
    </source>
</reference>
<proteinExistence type="predicted"/>
<protein>
    <submittedName>
        <fullName evidence="1">Uncharacterized protein</fullName>
    </submittedName>
</protein>
<dbReference type="HOGENOM" id="CLU_1687007_0_0_1"/>
<dbReference type="InParanoid" id="K1XL95"/>
<dbReference type="EMBL" id="JH921451">
    <property type="protein sequence ID" value="EKD13219.1"/>
    <property type="molecule type" value="Genomic_DNA"/>
</dbReference>
<organism evidence="1 2">
    <name type="scientific">Marssonina brunnea f. sp. multigermtubi (strain MB_m1)</name>
    <name type="common">Marssonina leaf spot fungus</name>
    <dbReference type="NCBI Taxonomy" id="1072389"/>
    <lineage>
        <taxon>Eukaryota</taxon>
        <taxon>Fungi</taxon>
        <taxon>Dikarya</taxon>
        <taxon>Ascomycota</taxon>
        <taxon>Pezizomycotina</taxon>
        <taxon>Leotiomycetes</taxon>
        <taxon>Helotiales</taxon>
        <taxon>Drepanopezizaceae</taxon>
        <taxon>Drepanopeziza</taxon>
    </lineage>
</organism>
<evidence type="ECO:0000313" key="2">
    <source>
        <dbReference type="Proteomes" id="UP000006753"/>
    </source>
</evidence>